<keyword evidence="8" id="KW-1185">Reference proteome</keyword>
<dbReference type="GO" id="GO:0004252">
    <property type="term" value="F:serine-type endopeptidase activity"/>
    <property type="evidence" value="ECO:0007669"/>
    <property type="project" value="InterPro"/>
</dbReference>
<evidence type="ECO:0000256" key="3">
    <source>
        <dbReference type="ARBA" id="ARBA00022989"/>
    </source>
</evidence>
<gene>
    <name evidence="7" type="ORF">HK099_007844</name>
</gene>
<dbReference type="InterPro" id="IPR022764">
    <property type="entry name" value="Peptidase_S54_rhomboid_dom"/>
</dbReference>
<evidence type="ECO:0000256" key="5">
    <source>
        <dbReference type="SAM" id="Phobius"/>
    </source>
</evidence>
<evidence type="ECO:0000256" key="4">
    <source>
        <dbReference type="ARBA" id="ARBA00023136"/>
    </source>
</evidence>
<protein>
    <recommendedName>
        <fullName evidence="6">Peptidase S54 rhomboid domain-containing protein</fullName>
    </recommendedName>
</protein>
<keyword evidence="3 5" id="KW-1133">Transmembrane helix</keyword>
<dbReference type="Pfam" id="PF01694">
    <property type="entry name" value="Rhomboid"/>
    <property type="match status" value="1"/>
</dbReference>
<dbReference type="AlphaFoldDB" id="A0AAD5XZ87"/>
<dbReference type="SUPFAM" id="SSF144091">
    <property type="entry name" value="Rhomboid-like"/>
    <property type="match status" value="1"/>
</dbReference>
<evidence type="ECO:0000259" key="6">
    <source>
        <dbReference type="Pfam" id="PF01694"/>
    </source>
</evidence>
<dbReference type="Proteomes" id="UP001211065">
    <property type="component" value="Unassembled WGS sequence"/>
</dbReference>
<accession>A0AAD5XZ87</accession>
<dbReference type="InterPro" id="IPR035952">
    <property type="entry name" value="Rhomboid-like_sf"/>
</dbReference>
<proteinExistence type="predicted"/>
<feature type="domain" description="Peptidase S54 rhomboid" evidence="6">
    <location>
        <begin position="4"/>
        <end position="54"/>
    </location>
</feature>
<name>A0AAD5XZ87_9FUNG</name>
<feature type="transmembrane region" description="Helical" evidence="5">
    <location>
        <begin position="36"/>
        <end position="58"/>
    </location>
</feature>
<organism evidence="7 8">
    <name type="scientific">Clydaea vesicula</name>
    <dbReference type="NCBI Taxonomy" id="447962"/>
    <lineage>
        <taxon>Eukaryota</taxon>
        <taxon>Fungi</taxon>
        <taxon>Fungi incertae sedis</taxon>
        <taxon>Chytridiomycota</taxon>
        <taxon>Chytridiomycota incertae sedis</taxon>
        <taxon>Chytridiomycetes</taxon>
        <taxon>Lobulomycetales</taxon>
        <taxon>Lobulomycetaceae</taxon>
        <taxon>Clydaea</taxon>
    </lineage>
</organism>
<keyword evidence="2 5" id="KW-0812">Transmembrane</keyword>
<comment type="subcellular location">
    <subcellularLocation>
        <location evidence="1">Membrane</location>
        <topology evidence="1">Multi-pass membrane protein</topology>
    </subcellularLocation>
</comment>
<evidence type="ECO:0000256" key="1">
    <source>
        <dbReference type="ARBA" id="ARBA00004141"/>
    </source>
</evidence>
<evidence type="ECO:0000313" key="7">
    <source>
        <dbReference type="EMBL" id="KAJ3227975.1"/>
    </source>
</evidence>
<dbReference type="EMBL" id="JADGJW010000008">
    <property type="protein sequence ID" value="KAJ3227975.1"/>
    <property type="molecule type" value="Genomic_DNA"/>
</dbReference>
<evidence type="ECO:0000313" key="8">
    <source>
        <dbReference type="Proteomes" id="UP001211065"/>
    </source>
</evidence>
<evidence type="ECO:0000256" key="2">
    <source>
        <dbReference type="ARBA" id="ARBA00022692"/>
    </source>
</evidence>
<reference evidence="7" key="1">
    <citation type="submission" date="2020-05" db="EMBL/GenBank/DDBJ databases">
        <title>Phylogenomic resolution of chytrid fungi.</title>
        <authorList>
            <person name="Stajich J.E."/>
            <person name="Amses K."/>
            <person name="Simmons R."/>
            <person name="Seto K."/>
            <person name="Myers J."/>
            <person name="Bonds A."/>
            <person name="Quandt C.A."/>
            <person name="Barry K."/>
            <person name="Liu P."/>
            <person name="Grigoriev I."/>
            <person name="Longcore J.E."/>
            <person name="James T.Y."/>
        </authorList>
    </citation>
    <scope>NUCLEOTIDE SEQUENCE</scope>
    <source>
        <strain evidence="7">JEL0476</strain>
    </source>
</reference>
<sequence>MVQLMGASGSLYGLIAVLLVDLMYTWKETKGPFKQLLKITLFIVFAFLIGNIDSSVILTNLLRNTTVH</sequence>
<keyword evidence="4 5" id="KW-0472">Membrane</keyword>
<feature type="transmembrane region" description="Helical" evidence="5">
    <location>
        <begin position="6"/>
        <end position="24"/>
    </location>
</feature>
<comment type="caution">
    <text evidence="7">The sequence shown here is derived from an EMBL/GenBank/DDBJ whole genome shotgun (WGS) entry which is preliminary data.</text>
</comment>
<dbReference type="GO" id="GO:0016020">
    <property type="term" value="C:membrane"/>
    <property type="evidence" value="ECO:0007669"/>
    <property type="project" value="UniProtKB-SubCell"/>
</dbReference>